<dbReference type="EMBL" id="FMTB01000030">
    <property type="protein sequence ID" value="SCW14220.1"/>
    <property type="molecule type" value="Genomic_DNA"/>
</dbReference>
<dbReference type="AlphaFoldDB" id="A0AB74ES20"/>
<evidence type="ECO:0000313" key="2">
    <source>
        <dbReference type="EMBL" id="SCW14220.1"/>
    </source>
</evidence>
<name>A0AB74ES20_NEIGO</name>
<dbReference type="InterPro" id="IPR021249">
    <property type="entry name" value="DUF2788"/>
</dbReference>
<keyword evidence="1" id="KW-0812">Transmembrane</keyword>
<gene>
    <name evidence="2" type="ORF">ESCNG_360018</name>
</gene>
<sequence>MFQTASAEKCGRCRLKPLLRMAYTSTIGKNMDEAVFADWALKICLTGLIIFLGFIVWNLGKESKAGKFGIAVLFLVLGLGVFGFVFKELLIKFLVLPK</sequence>
<evidence type="ECO:0008006" key="4">
    <source>
        <dbReference type="Google" id="ProtNLM"/>
    </source>
</evidence>
<accession>A0AB74ES20</accession>
<keyword evidence="1" id="KW-1133">Transmembrane helix</keyword>
<organism evidence="2 3">
    <name type="scientific">Neisseria gonorrhoeae</name>
    <dbReference type="NCBI Taxonomy" id="485"/>
    <lineage>
        <taxon>Bacteria</taxon>
        <taxon>Pseudomonadati</taxon>
        <taxon>Pseudomonadota</taxon>
        <taxon>Betaproteobacteria</taxon>
        <taxon>Neisseriales</taxon>
        <taxon>Neisseriaceae</taxon>
        <taxon>Neisseria</taxon>
    </lineage>
</organism>
<dbReference type="Pfam" id="PF10981">
    <property type="entry name" value="DUF2788"/>
    <property type="match status" value="1"/>
</dbReference>
<feature type="transmembrane region" description="Helical" evidence="1">
    <location>
        <begin position="68"/>
        <end position="86"/>
    </location>
</feature>
<evidence type="ECO:0000313" key="3">
    <source>
        <dbReference type="Proteomes" id="UP000182484"/>
    </source>
</evidence>
<dbReference type="Proteomes" id="UP000182484">
    <property type="component" value="Unassembled WGS sequence"/>
</dbReference>
<comment type="caution">
    <text evidence="2">The sequence shown here is derived from an EMBL/GenBank/DDBJ whole genome shotgun (WGS) entry which is preliminary data.</text>
</comment>
<keyword evidence="1" id="KW-0472">Membrane</keyword>
<proteinExistence type="predicted"/>
<evidence type="ECO:0000256" key="1">
    <source>
        <dbReference type="SAM" id="Phobius"/>
    </source>
</evidence>
<protein>
    <recommendedName>
        <fullName evidence="4">DUF2788 domain-containing protein</fullName>
    </recommendedName>
</protein>
<reference evidence="2 3" key="1">
    <citation type="submission" date="2016-09" db="EMBL/GenBank/DDBJ databases">
        <authorList>
            <person name="Kumanski S."/>
            <person name="Beatrice B."/>
        </authorList>
    </citation>
    <scope>NUCLEOTIDE SEQUENCE [LARGE SCALE GENOMIC DNA]</scope>
    <source>
        <strain evidence="2">Mankind</strain>
    </source>
</reference>
<feature type="transmembrane region" description="Helical" evidence="1">
    <location>
        <begin position="39"/>
        <end position="59"/>
    </location>
</feature>